<dbReference type="InterPro" id="IPR051907">
    <property type="entry name" value="DoxX-like_oxidoreductase"/>
</dbReference>
<evidence type="ECO:0000256" key="2">
    <source>
        <dbReference type="ARBA" id="ARBA00006679"/>
    </source>
</evidence>
<evidence type="ECO:0000313" key="9">
    <source>
        <dbReference type="Proteomes" id="UP000637578"/>
    </source>
</evidence>
<evidence type="ECO:0000313" key="8">
    <source>
        <dbReference type="EMBL" id="GGM40821.1"/>
    </source>
</evidence>
<comment type="similarity">
    <text evidence="2">Belongs to the DoxX family.</text>
</comment>
<protein>
    <recommendedName>
        <fullName evidence="10">DoxX family protein</fullName>
    </recommendedName>
</protein>
<dbReference type="Pfam" id="PF07681">
    <property type="entry name" value="DoxX"/>
    <property type="match status" value="1"/>
</dbReference>
<keyword evidence="3" id="KW-1003">Cell membrane</keyword>
<feature type="transmembrane region" description="Helical" evidence="7">
    <location>
        <begin position="130"/>
        <end position="149"/>
    </location>
</feature>
<proteinExistence type="inferred from homology"/>
<dbReference type="GO" id="GO:0005886">
    <property type="term" value="C:plasma membrane"/>
    <property type="evidence" value="ECO:0007669"/>
    <property type="project" value="UniProtKB-SubCell"/>
</dbReference>
<comment type="subcellular location">
    <subcellularLocation>
        <location evidence="1">Cell membrane</location>
        <topology evidence="1">Multi-pass membrane protein</topology>
    </subcellularLocation>
</comment>
<evidence type="ECO:0000256" key="1">
    <source>
        <dbReference type="ARBA" id="ARBA00004651"/>
    </source>
</evidence>
<dbReference type="PANTHER" id="PTHR33452:SF1">
    <property type="entry name" value="INNER MEMBRANE PROTEIN YPHA-RELATED"/>
    <property type="match status" value="1"/>
</dbReference>
<sequence>MTTISAIRGRCQQTTRRLHALGWLPNLVLRVSIGFMFASGAVGKLADLAAFTRLFEQLGVPQASWAAPVVALIELVGGLGLMAGAATRLSALALAAIMIGATLTAVAPPLHDKYPTTWDFLSNLFYSPEWLLACLLAWLVCAGAGKASVDALVSRRIATSQHTGHRSP</sequence>
<keyword evidence="5 7" id="KW-1133">Transmembrane helix</keyword>
<dbReference type="Proteomes" id="UP000637578">
    <property type="component" value="Unassembled WGS sequence"/>
</dbReference>
<organism evidence="8 9">
    <name type="scientific">Longimycelium tulufanense</name>
    <dbReference type="NCBI Taxonomy" id="907463"/>
    <lineage>
        <taxon>Bacteria</taxon>
        <taxon>Bacillati</taxon>
        <taxon>Actinomycetota</taxon>
        <taxon>Actinomycetes</taxon>
        <taxon>Pseudonocardiales</taxon>
        <taxon>Pseudonocardiaceae</taxon>
        <taxon>Longimycelium</taxon>
    </lineage>
</organism>
<feature type="transmembrane region" description="Helical" evidence="7">
    <location>
        <begin position="89"/>
        <end position="110"/>
    </location>
</feature>
<reference evidence="8" key="1">
    <citation type="journal article" date="2014" name="Int. J. Syst. Evol. Microbiol.">
        <title>Complete genome sequence of Corynebacterium casei LMG S-19264T (=DSM 44701T), isolated from a smear-ripened cheese.</title>
        <authorList>
            <consortium name="US DOE Joint Genome Institute (JGI-PGF)"/>
            <person name="Walter F."/>
            <person name="Albersmeier A."/>
            <person name="Kalinowski J."/>
            <person name="Ruckert C."/>
        </authorList>
    </citation>
    <scope>NUCLEOTIDE SEQUENCE</scope>
    <source>
        <strain evidence="8">CGMCC 4.5737</strain>
    </source>
</reference>
<comment type="caution">
    <text evidence="8">The sequence shown here is derived from an EMBL/GenBank/DDBJ whole genome shotgun (WGS) entry which is preliminary data.</text>
</comment>
<gene>
    <name evidence="8" type="ORF">GCM10012275_09700</name>
</gene>
<accession>A0A8J3CAX0</accession>
<keyword evidence="9" id="KW-1185">Reference proteome</keyword>
<evidence type="ECO:0000256" key="3">
    <source>
        <dbReference type="ARBA" id="ARBA00022475"/>
    </source>
</evidence>
<dbReference type="PANTHER" id="PTHR33452">
    <property type="entry name" value="OXIDOREDUCTASE CATD-RELATED"/>
    <property type="match status" value="1"/>
</dbReference>
<evidence type="ECO:0000256" key="6">
    <source>
        <dbReference type="ARBA" id="ARBA00023136"/>
    </source>
</evidence>
<reference evidence="8" key="2">
    <citation type="submission" date="2020-09" db="EMBL/GenBank/DDBJ databases">
        <authorList>
            <person name="Sun Q."/>
            <person name="Zhou Y."/>
        </authorList>
    </citation>
    <scope>NUCLEOTIDE SEQUENCE</scope>
    <source>
        <strain evidence="8">CGMCC 4.5737</strain>
    </source>
</reference>
<keyword evidence="6 7" id="KW-0472">Membrane</keyword>
<dbReference type="EMBL" id="BMMK01000003">
    <property type="protein sequence ID" value="GGM40821.1"/>
    <property type="molecule type" value="Genomic_DNA"/>
</dbReference>
<evidence type="ECO:0008006" key="10">
    <source>
        <dbReference type="Google" id="ProtNLM"/>
    </source>
</evidence>
<feature type="transmembrane region" description="Helical" evidence="7">
    <location>
        <begin position="21"/>
        <end position="43"/>
    </location>
</feature>
<evidence type="ECO:0000256" key="5">
    <source>
        <dbReference type="ARBA" id="ARBA00022989"/>
    </source>
</evidence>
<name>A0A8J3CAX0_9PSEU</name>
<dbReference type="AlphaFoldDB" id="A0A8J3CAX0"/>
<feature type="transmembrane region" description="Helical" evidence="7">
    <location>
        <begin position="63"/>
        <end position="82"/>
    </location>
</feature>
<dbReference type="RefSeq" id="WP_189054348.1">
    <property type="nucleotide sequence ID" value="NZ_BMMK01000003.1"/>
</dbReference>
<dbReference type="InterPro" id="IPR032808">
    <property type="entry name" value="DoxX"/>
</dbReference>
<keyword evidence="4 7" id="KW-0812">Transmembrane</keyword>
<evidence type="ECO:0000256" key="7">
    <source>
        <dbReference type="SAM" id="Phobius"/>
    </source>
</evidence>
<evidence type="ECO:0000256" key="4">
    <source>
        <dbReference type="ARBA" id="ARBA00022692"/>
    </source>
</evidence>